<feature type="compositionally biased region" description="Basic and acidic residues" evidence="1">
    <location>
        <begin position="573"/>
        <end position="590"/>
    </location>
</feature>
<gene>
    <name evidence="5" type="primary">LOC103519548</name>
</gene>
<feature type="region of interest" description="Disordered" evidence="1">
    <location>
        <begin position="399"/>
        <end position="449"/>
    </location>
</feature>
<feature type="region of interest" description="Disordered" evidence="1">
    <location>
        <begin position="1543"/>
        <end position="1570"/>
    </location>
</feature>
<keyword evidence="2" id="KW-0812">Transmembrane</keyword>
<proteinExistence type="predicted"/>
<reference evidence="5" key="1">
    <citation type="submission" date="2025-08" db="UniProtKB">
        <authorList>
            <consortium name="RefSeq"/>
        </authorList>
    </citation>
    <scope>IDENTIFICATION</scope>
</reference>
<feature type="compositionally biased region" description="Low complexity" evidence="1">
    <location>
        <begin position="478"/>
        <end position="491"/>
    </location>
</feature>
<feature type="compositionally biased region" description="Polar residues" evidence="1">
    <location>
        <begin position="903"/>
        <end position="913"/>
    </location>
</feature>
<feature type="region of interest" description="Disordered" evidence="1">
    <location>
        <begin position="1321"/>
        <end position="1351"/>
    </location>
</feature>
<feature type="non-terminal residue" evidence="5">
    <location>
        <position position="1"/>
    </location>
</feature>
<feature type="compositionally biased region" description="Polar residues" evidence="1">
    <location>
        <begin position="330"/>
        <end position="354"/>
    </location>
</feature>
<evidence type="ECO:0000256" key="2">
    <source>
        <dbReference type="SAM" id="Phobius"/>
    </source>
</evidence>
<feature type="region of interest" description="Disordered" evidence="1">
    <location>
        <begin position="203"/>
        <end position="223"/>
    </location>
</feature>
<name>A0A3Q0JEH7_DIACI</name>
<protein>
    <submittedName>
        <fullName evidence="5">Uncharacterized protein LOC103519548</fullName>
    </submittedName>
</protein>
<feature type="transmembrane region" description="Helical" evidence="2">
    <location>
        <begin position="1498"/>
        <end position="1517"/>
    </location>
</feature>
<feature type="region of interest" description="Disordered" evidence="1">
    <location>
        <begin position="24"/>
        <end position="95"/>
    </location>
</feature>
<feature type="compositionally biased region" description="Basic and acidic residues" evidence="1">
    <location>
        <begin position="128"/>
        <end position="145"/>
    </location>
</feature>
<organism evidence="4 5">
    <name type="scientific">Diaphorina citri</name>
    <name type="common">Asian citrus psyllid</name>
    <dbReference type="NCBI Taxonomy" id="121845"/>
    <lineage>
        <taxon>Eukaryota</taxon>
        <taxon>Metazoa</taxon>
        <taxon>Ecdysozoa</taxon>
        <taxon>Arthropoda</taxon>
        <taxon>Hexapoda</taxon>
        <taxon>Insecta</taxon>
        <taxon>Pterygota</taxon>
        <taxon>Neoptera</taxon>
        <taxon>Paraneoptera</taxon>
        <taxon>Hemiptera</taxon>
        <taxon>Sternorrhyncha</taxon>
        <taxon>Psylloidea</taxon>
        <taxon>Psyllidae</taxon>
        <taxon>Diaphorininae</taxon>
        <taxon>Diaphorina</taxon>
    </lineage>
</organism>
<sequence length="1651" mass="180432">VDSDIRRRVELLEKASCKNLTYNINRPVKPTRSDTSLTRTSQSLTRPGHSLPANHLSNGSSHARDSSPGESAAPGGPEVITLDRDEGGTGSPIPVMKLLNPEFRAMLGSTTRISPGKFSDAASPVRLSRREREGSRPPSEGELRVGGRSGSRPPSEGRDSRVTGRSGVSAERNINLRTILTPESGANKVVNINVIRNVNNFTPSNTRNSPVKGSTENGNLNSRISPAKTVTDLVQSRENGAPKPNVECVKVSGFHVRSSSHMMNQGGGGSAVTDPALLSPSPTGTDIKVPSYVNLARCVSVTSPSKYPQSDTNGDPSRQSYIKLSMLDNYSNTSANGTQRLSRDVNPSSNGTQRLSRDFSDPSAAGTRLSRSHQSPYRSPLKSTPVVLDLNRIRNGDRTHCPTGLSCNGDSPLYGQNGDLLNRSNGDAGSRRNGDGKVGGSSPDQVDSDIRRRVELLEKASCKNLTYNINRPVKPTRSDTSLTRTSQSLTRPGHSLPANHLSNGSSHARDSSPGESAAPGGPEVITLDRDEGGTGSPIPVMKLLNPEFRAMLGSTTRISPGKFSDAASPVRLSRREREGSRPPSEGELRVGGRSGSRPPSEGRDSRVTGRSGVSAERNINLRTILTPESGANKVVNINVIRNVNNFTPSNTRNSPVKGSTENGNLNSRISPAKTVTDLVQSRENGAPKPNVECVKVSAERRSIGKISVENIGKMNDLGKTSLEKGDSTNRNTEGGMSDAVLNSRNNNVRASLEKETITNAPSEDKLKDVLIKQISPANSQVVTANSKEKLDPKEKSQDTKEAVHSKEDRPKELGEVEKVDKLKELVSESDRKDKIKEVDKLERLDKIQSKPKELKIVSDTETTNDDDLNGNLSEQTIRNTEEHTVRNPAEESNSRNLAEKSRTNLIDGSEISRNPMESHNLIESHVDVTKPSHTLDTQAQNSRTLCQAFIEHEQVFAVSASSLEELGQSSLKSRESTKEELKLEGGVTTRFSSEELAERKPKNDEKLAKTAENLAINAGKLAKTNPDLVPSEVKTEEHTTSSIPISNKTETLSEVGPMRDELNRPITDERKTDGHAPHSVTMETVEKDTNKSVAIETGGKVANKSVTMETTEKDANSVVIETAGRDANQSVAIETPGKDAPDSVSMETKDGVYFKRLLSNERAILTQFLTMFETILEEHERSKARAEVSCVDGVASDRTGLDGSTDGQTNGTTDSVSASNAPNSVPKVSISTQDTADSVSTPTLSSDIEGLILLATGQAKLLLNKYHFQPKTPQIRFPHQLFPRILKVSVTSPSKYPQSDTNGDPSRQSYIKLSMLDNYSNTSANGTQRSSSHMMNQGGGGSAVTDPALLSPSPTGTDIKVPSYVNLARCVSGYTSLTSYTNETHDHSDNYSDEDSDDSLNITDVFIDKLRSWAVTFNINIMALTALIFILNQVFHLFLPKDAIEPMGQCQRYKASDREFIQIPRPFIVEEYNNFMGGVDLSDMLLEIYRIDIKNRKWYLRLVYYVIGVAIVNSWIICREDCKQLEVKPMQLLQFHTSIGKSLLSKKKPRKQGHPSVEEDQSSRTPTSAHQLRLNAEERRYDNIGHWSKYGPKERCKVCTVGLTTFMCEKFSSKDYHHNKPKKEEAYKKLVLKLKEIDSTADKDAVLKKNP</sequence>
<feature type="transmembrane region" description="Helical" evidence="2">
    <location>
        <begin position="1419"/>
        <end position="1439"/>
    </location>
</feature>
<feature type="compositionally biased region" description="Basic and acidic residues" evidence="1">
    <location>
        <begin position="879"/>
        <end position="902"/>
    </location>
</feature>
<feature type="region of interest" description="Disordered" evidence="1">
    <location>
        <begin position="1195"/>
        <end position="1243"/>
    </location>
</feature>
<feature type="compositionally biased region" description="Polar residues" evidence="1">
    <location>
        <begin position="1205"/>
        <end position="1223"/>
    </location>
</feature>
<evidence type="ECO:0000259" key="3">
    <source>
        <dbReference type="Pfam" id="PF13843"/>
    </source>
</evidence>
<keyword evidence="2" id="KW-1133">Transmembrane helix</keyword>
<feature type="region of interest" description="Disordered" evidence="1">
    <location>
        <begin position="468"/>
        <end position="540"/>
    </location>
</feature>
<evidence type="ECO:0000313" key="5">
    <source>
        <dbReference type="RefSeq" id="XP_026686809.1"/>
    </source>
</evidence>
<feature type="region of interest" description="Disordered" evidence="1">
    <location>
        <begin position="648"/>
        <end position="668"/>
    </location>
</feature>
<dbReference type="Pfam" id="PF13843">
    <property type="entry name" value="DDE_Tnp_1_7"/>
    <property type="match status" value="1"/>
</dbReference>
<feature type="domain" description="PiggyBac transposable element-derived protein" evidence="3">
    <location>
        <begin position="1450"/>
        <end position="1515"/>
    </location>
</feature>
<feature type="compositionally biased region" description="Basic and acidic residues" evidence="1">
    <location>
        <begin position="786"/>
        <end position="815"/>
    </location>
</feature>
<evidence type="ECO:0000313" key="4">
    <source>
        <dbReference type="Proteomes" id="UP000079169"/>
    </source>
</evidence>
<feature type="region of interest" description="Disordered" evidence="1">
    <location>
        <begin position="858"/>
        <end position="913"/>
    </location>
</feature>
<feature type="compositionally biased region" description="Basic residues" evidence="1">
    <location>
        <begin position="1544"/>
        <end position="1553"/>
    </location>
</feature>
<dbReference type="RefSeq" id="XP_026686809.1">
    <property type="nucleotide sequence ID" value="XM_026831008.1"/>
</dbReference>
<keyword evidence="4" id="KW-1185">Reference proteome</keyword>
<accession>A0A3Q0JEH7</accession>
<keyword evidence="2" id="KW-0472">Membrane</keyword>
<dbReference type="Proteomes" id="UP000079169">
    <property type="component" value="Unplaced"/>
</dbReference>
<feature type="region of interest" description="Disordered" evidence="1">
    <location>
        <begin position="781"/>
        <end position="815"/>
    </location>
</feature>
<feature type="region of interest" description="Disordered" evidence="1">
    <location>
        <begin position="716"/>
        <end position="759"/>
    </location>
</feature>
<dbReference type="STRING" id="121845.A0A3Q0JEH7"/>
<dbReference type="InterPro" id="IPR029526">
    <property type="entry name" value="PGBD"/>
</dbReference>
<dbReference type="GeneID" id="103519548"/>
<dbReference type="PaxDb" id="121845-A0A3Q0JEH7"/>
<feature type="compositionally biased region" description="Polar residues" evidence="1">
    <location>
        <begin position="728"/>
        <end position="749"/>
    </location>
</feature>
<feature type="region of interest" description="Disordered" evidence="1">
    <location>
        <begin position="330"/>
        <end position="384"/>
    </location>
</feature>
<feature type="compositionally biased region" description="Polar residues" evidence="1">
    <location>
        <begin position="1321"/>
        <end position="1335"/>
    </location>
</feature>
<feature type="region of interest" description="Disordered" evidence="1">
    <location>
        <begin position="110"/>
        <end position="169"/>
    </location>
</feature>
<feature type="compositionally biased region" description="Low complexity" evidence="1">
    <location>
        <begin position="33"/>
        <end position="46"/>
    </location>
</feature>
<dbReference type="PANTHER" id="PTHR47272">
    <property type="entry name" value="DDE_TNP_1_7 DOMAIN-CONTAINING PROTEIN"/>
    <property type="match status" value="1"/>
</dbReference>
<evidence type="ECO:0000256" key="1">
    <source>
        <dbReference type="SAM" id="MobiDB-lite"/>
    </source>
</evidence>
<dbReference type="KEGG" id="dci:103519548"/>
<feature type="compositionally biased region" description="Polar residues" evidence="1">
    <location>
        <begin position="1229"/>
        <end position="1243"/>
    </location>
</feature>
<feature type="region of interest" description="Disordered" evidence="1">
    <location>
        <begin position="555"/>
        <end position="614"/>
    </location>
</feature>